<reference evidence="1 2" key="1">
    <citation type="submission" date="2015-09" db="EMBL/GenBank/DDBJ databases">
        <title>Trachymyrmex cornetzi WGS genome.</title>
        <authorList>
            <person name="Nygaard S."/>
            <person name="Hu H."/>
            <person name="Boomsma J."/>
            <person name="Zhang G."/>
        </authorList>
    </citation>
    <scope>NUCLEOTIDE SEQUENCE [LARGE SCALE GENOMIC DNA]</scope>
    <source>
        <strain evidence="1">Tcor2-1</strain>
        <tissue evidence="1">Whole body</tissue>
    </source>
</reference>
<organism evidence="1 2">
    <name type="scientific">Trachymyrmex cornetzi</name>
    <dbReference type="NCBI Taxonomy" id="471704"/>
    <lineage>
        <taxon>Eukaryota</taxon>
        <taxon>Metazoa</taxon>
        <taxon>Ecdysozoa</taxon>
        <taxon>Arthropoda</taxon>
        <taxon>Hexapoda</taxon>
        <taxon>Insecta</taxon>
        <taxon>Pterygota</taxon>
        <taxon>Neoptera</taxon>
        <taxon>Endopterygota</taxon>
        <taxon>Hymenoptera</taxon>
        <taxon>Apocrita</taxon>
        <taxon>Aculeata</taxon>
        <taxon>Formicoidea</taxon>
        <taxon>Formicidae</taxon>
        <taxon>Myrmicinae</taxon>
        <taxon>Trachymyrmex</taxon>
    </lineage>
</organism>
<sequence>TGFQLMGGQVDNEEYLRVSEIAEKRVLSWIKISSAERPTLIFLEFRFTDFRSVTFTTAKRAFGKLAFFFRPGRRWMRAGGLQGGTENGESKPGRVGREGGGWVCISRQFVGTSIVFVVCVFYKTTNESYGDTVVMTATEKRCFVGANEVNALLNTHNKAARGGVNNPATPDESNLNCIVKAIYGFSGKRPKLGGYCTAMQDKRCG</sequence>
<evidence type="ECO:0000313" key="1">
    <source>
        <dbReference type="EMBL" id="KYN16412.1"/>
    </source>
</evidence>
<gene>
    <name evidence="1" type="ORF">ALC57_11282</name>
</gene>
<protein>
    <submittedName>
        <fullName evidence="1">Uncharacterized protein</fullName>
    </submittedName>
</protein>
<dbReference type="Proteomes" id="UP000078492">
    <property type="component" value="Unassembled WGS sequence"/>
</dbReference>
<accession>A0A195DUH8</accession>
<name>A0A195DUH8_9HYME</name>
<keyword evidence="2" id="KW-1185">Reference proteome</keyword>
<proteinExistence type="predicted"/>
<dbReference type="AlphaFoldDB" id="A0A195DUH8"/>
<dbReference type="EMBL" id="KQ980341">
    <property type="protein sequence ID" value="KYN16412.1"/>
    <property type="molecule type" value="Genomic_DNA"/>
</dbReference>
<evidence type="ECO:0000313" key="2">
    <source>
        <dbReference type="Proteomes" id="UP000078492"/>
    </source>
</evidence>
<feature type="non-terminal residue" evidence="1">
    <location>
        <position position="1"/>
    </location>
</feature>